<proteinExistence type="predicted"/>
<organism evidence="3">
    <name type="scientific">uncultured Sulfurovum sp</name>
    <dbReference type="NCBI Taxonomy" id="269237"/>
    <lineage>
        <taxon>Bacteria</taxon>
        <taxon>Pseudomonadati</taxon>
        <taxon>Campylobacterota</taxon>
        <taxon>Epsilonproteobacteria</taxon>
        <taxon>Campylobacterales</taxon>
        <taxon>Sulfurovaceae</taxon>
        <taxon>Sulfurovum</taxon>
        <taxon>environmental samples</taxon>
    </lineage>
</organism>
<evidence type="ECO:0000313" key="3">
    <source>
        <dbReference type="EMBL" id="CAA6798503.1"/>
    </source>
</evidence>
<dbReference type="Pfam" id="PF25225">
    <property type="entry name" value="DUF7843"/>
    <property type="match status" value="1"/>
</dbReference>
<feature type="domain" description="Lnb N-terminal periplasmic" evidence="1">
    <location>
        <begin position="424"/>
        <end position="542"/>
    </location>
</feature>
<dbReference type="InterPro" id="IPR025178">
    <property type="entry name" value="Lnb_N"/>
</dbReference>
<reference evidence="3" key="1">
    <citation type="submission" date="2020-01" db="EMBL/GenBank/DDBJ databases">
        <authorList>
            <person name="Meier V. D."/>
            <person name="Meier V D."/>
        </authorList>
    </citation>
    <scope>NUCLEOTIDE SEQUENCE</scope>
    <source>
        <strain evidence="3">HLG_WM_MAG_03</strain>
    </source>
</reference>
<sequence length="575" mass="66847">MKNLILYIFLFSSLLFSNETCEERLTGENGINKQFMKTITMLKIDDVENTDHYISASSNMSSTGLEFLNFNTKDCTAPQKRKLKFYQAIVELFGLNKGNFIIPEKIANNNHNEKDDLFESLDYTPVSTPVIHENHKYTKEHIQNILAYQKIDIQDVDINSLQEKILDISENFVANETIGSVEKKLSIMLGNNIKEYKASNSLADSFFAIAENKLLYNNPSWLAMNFYDTIDTKSIDDFTSIPIVRSDLITSDMDSNKSYVYYMPKNNDKNESSKYHYFLAKDGNINPASEMEATLHYFFDEEDSSIRKERICQYHNRYILLKQLFTKFKVNKFPKDFNCDLKKEDVSDYKYNFVYVTSGEENSETYGHTMLHVYRGERLQEEKVENTQDDLGASVFKSTINKIKTTSSKKQKNIEDLNNSKMVSDDMYINFGVPDEESSGFVNKLKAFFGGLYGIFTFHEESTFLPRNYNNRMIIKVPITSLDKDLDKKLLLEAHLRHIQKHIQGQNSSNDILFKFPYKFVSKNCAYIMSDLIEVPLPHLREKFNKEKYFSFAPKDMFKLLEGEINVNQHQTSNP</sequence>
<name>A0A6S6S736_9BACT</name>
<accession>A0A6S6S736</accession>
<evidence type="ECO:0000259" key="2">
    <source>
        <dbReference type="Pfam" id="PF25225"/>
    </source>
</evidence>
<evidence type="ECO:0000259" key="1">
    <source>
        <dbReference type="Pfam" id="PF13387"/>
    </source>
</evidence>
<dbReference type="Pfam" id="PF13387">
    <property type="entry name" value="Lnb_N"/>
    <property type="match status" value="1"/>
</dbReference>
<dbReference type="AlphaFoldDB" id="A0A6S6S736"/>
<dbReference type="EMBL" id="CACVAR010000007">
    <property type="protein sequence ID" value="CAA6798503.1"/>
    <property type="molecule type" value="Genomic_DNA"/>
</dbReference>
<feature type="domain" description="DUF7843" evidence="2">
    <location>
        <begin position="268"/>
        <end position="323"/>
    </location>
</feature>
<protein>
    <submittedName>
        <fullName evidence="3">Uncharacterized protein</fullName>
    </submittedName>
</protein>
<gene>
    <name evidence="3" type="ORF">HELGO_WM27908</name>
</gene>
<dbReference type="InterPro" id="IPR057165">
    <property type="entry name" value="DUF7843"/>
</dbReference>